<gene>
    <name evidence="2" type="ORF">GCM10023187_30680</name>
</gene>
<dbReference type="EMBL" id="BAABHB010000005">
    <property type="protein sequence ID" value="GAA4408575.1"/>
    <property type="molecule type" value="Genomic_DNA"/>
</dbReference>
<accession>A0ABP8KJK4</accession>
<proteinExistence type="predicted"/>
<organism evidence="2 3">
    <name type="scientific">Nibrella viscosa</name>
    <dbReference type="NCBI Taxonomy" id="1084524"/>
    <lineage>
        <taxon>Bacteria</taxon>
        <taxon>Pseudomonadati</taxon>
        <taxon>Bacteroidota</taxon>
        <taxon>Cytophagia</taxon>
        <taxon>Cytophagales</taxon>
        <taxon>Spirosomataceae</taxon>
        <taxon>Nibrella</taxon>
    </lineage>
</organism>
<protein>
    <submittedName>
        <fullName evidence="2">Uncharacterized protein</fullName>
    </submittedName>
</protein>
<keyword evidence="3" id="KW-1185">Reference proteome</keyword>
<comment type="caution">
    <text evidence="2">The sequence shown here is derived from an EMBL/GenBank/DDBJ whole genome shotgun (WGS) entry which is preliminary data.</text>
</comment>
<keyword evidence="1" id="KW-0472">Membrane</keyword>
<sequence length="89" mass="9302">MAFLQTLAAQAAFVLFTNVLALGIGELNTRALAFVDTLRLAGKGFAATGASFCMAGRYSHSPGFSALAFISSGYFWLALSISAFTLGLK</sequence>
<keyword evidence="1" id="KW-1133">Transmembrane helix</keyword>
<evidence type="ECO:0000313" key="3">
    <source>
        <dbReference type="Proteomes" id="UP001500936"/>
    </source>
</evidence>
<evidence type="ECO:0000256" key="1">
    <source>
        <dbReference type="SAM" id="Phobius"/>
    </source>
</evidence>
<dbReference type="Proteomes" id="UP001500936">
    <property type="component" value="Unassembled WGS sequence"/>
</dbReference>
<evidence type="ECO:0000313" key="2">
    <source>
        <dbReference type="EMBL" id="GAA4408575.1"/>
    </source>
</evidence>
<keyword evidence="1" id="KW-0812">Transmembrane</keyword>
<feature type="transmembrane region" description="Helical" evidence="1">
    <location>
        <begin position="64"/>
        <end position="88"/>
    </location>
</feature>
<name>A0ABP8KJK4_9BACT</name>
<reference evidence="3" key="1">
    <citation type="journal article" date="2019" name="Int. J. Syst. Evol. Microbiol.">
        <title>The Global Catalogue of Microorganisms (GCM) 10K type strain sequencing project: providing services to taxonomists for standard genome sequencing and annotation.</title>
        <authorList>
            <consortium name="The Broad Institute Genomics Platform"/>
            <consortium name="The Broad Institute Genome Sequencing Center for Infectious Disease"/>
            <person name="Wu L."/>
            <person name="Ma J."/>
        </authorList>
    </citation>
    <scope>NUCLEOTIDE SEQUENCE [LARGE SCALE GENOMIC DNA]</scope>
    <source>
        <strain evidence="3">JCM 17925</strain>
    </source>
</reference>